<proteinExistence type="predicted"/>
<dbReference type="AlphaFoldDB" id="A0AB34JQI1"/>
<dbReference type="PANTHER" id="PTHR37490:SF2">
    <property type="match status" value="1"/>
</dbReference>
<accession>A0AB34JQI1</accession>
<keyword evidence="2" id="KW-1185">Reference proteome</keyword>
<protein>
    <submittedName>
        <fullName evidence="1">Uncharacterized protein</fullName>
    </submittedName>
</protein>
<sequence length="287" mass="32783">MLAVLLAGLSVQPPKLVVHLILAASKSGGRVPTLDSRLWPHHVEVRRHSIPDTLGACTAEAVSYLRGIQSIYAEVRPSDLVVFMHSHEITWHTPTPMQQQLLKLLSLNYVREEPFGGIYCFDNDRWAAASLVSKTTPVTRLWRMMFEHTKWEADTPALHAMQYPCCATFFVQGEVILRHDVSQYRQVELNLVENCKREKILFPPNYPTPMARLMEGSWHLFLANITMVPPPPYCESRKNLTRWTDSITNQNHLEKRLERGVHIYQNDTVSCSQHSPGACFNLTRGIT</sequence>
<dbReference type="InterPro" id="IPR021838">
    <property type="entry name" value="DUF3431"/>
</dbReference>
<dbReference type="Pfam" id="PF11913">
    <property type="entry name" value="DUF3431"/>
    <property type="match status" value="1"/>
</dbReference>
<dbReference type="PANTHER" id="PTHR37490">
    <property type="entry name" value="EXPRESSED PROTEIN"/>
    <property type="match status" value="1"/>
</dbReference>
<comment type="caution">
    <text evidence="1">The sequence shown here is derived from an EMBL/GenBank/DDBJ whole genome shotgun (WGS) entry which is preliminary data.</text>
</comment>
<name>A0AB34JQI1_PRYPA</name>
<gene>
    <name evidence="1" type="ORF">AB1Y20_017859</name>
</gene>
<dbReference type="Proteomes" id="UP001515480">
    <property type="component" value="Unassembled WGS sequence"/>
</dbReference>
<reference evidence="1 2" key="1">
    <citation type="journal article" date="2024" name="Science">
        <title>Giant polyketide synthase enzymes in the biosynthesis of giant marine polyether toxins.</title>
        <authorList>
            <person name="Fallon T.R."/>
            <person name="Shende V.V."/>
            <person name="Wierzbicki I.H."/>
            <person name="Pendleton A.L."/>
            <person name="Watervoot N.F."/>
            <person name="Auber R.P."/>
            <person name="Gonzalez D.J."/>
            <person name="Wisecaver J.H."/>
            <person name="Moore B.S."/>
        </authorList>
    </citation>
    <scope>NUCLEOTIDE SEQUENCE [LARGE SCALE GENOMIC DNA]</scope>
    <source>
        <strain evidence="1 2">12B1</strain>
    </source>
</reference>
<evidence type="ECO:0000313" key="2">
    <source>
        <dbReference type="Proteomes" id="UP001515480"/>
    </source>
</evidence>
<dbReference type="EMBL" id="JBGBPQ010000006">
    <property type="protein sequence ID" value="KAL1522894.1"/>
    <property type="molecule type" value="Genomic_DNA"/>
</dbReference>
<organism evidence="1 2">
    <name type="scientific">Prymnesium parvum</name>
    <name type="common">Toxic golden alga</name>
    <dbReference type="NCBI Taxonomy" id="97485"/>
    <lineage>
        <taxon>Eukaryota</taxon>
        <taxon>Haptista</taxon>
        <taxon>Haptophyta</taxon>
        <taxon>Prymnesiophyceae</taxon>
        <taxon>Prymnesiales</taxon>
        <taxon>Prymnesiaceae</taxon>
        <taxon>Prymnesium</taxon>
    </lineage>
</organism>
<evidence type="ECO:0000313" key="1">
    <source>
        <dbReference type="EMBL" id="KAL1522894.1"/>
    </source>
</evidence>